<comment type="caution">
    <text evidence="2">The sequence shown here is derived from an EMBL/GenBank/DDBJ whole genome shotgun (WGS) entry which is preliminary data.</text>
</comment>
<gene>
    <name evidence="2" type="ORF">O3G_MSEX004008</name>
</gene>
<keyword evidence="3" id="KW-1185">Reference proteome</keyword>
<dbReference type="Proteomes" id="UP000791440">
    <property type="component" value="Unassembled WGS sequence"/>
</dbReference>
<accession>A0A921YTX5</accession>
<dbReference type="EMBL" id="JH668323">
    <property type="protein sequence ID" value="KAG6445573.1"/>
    <property type="molecule type" value="Genomic_DNA"/>
</dbReference>
<dbReference type="AlphaFoldDB" id="A0A921YTX5"/>
<feature type="compositionally biased region" description="Low complexity" evidence="1">
    <location>
        <begin position="87"/>
        <end position="99"/>
    </location>
</feature>
<reference evidence="2" key="2">
    <citation type="submission" date="2020-12" db="EMBL/GenBank/DDBJ databases">
        <authorList>
            <person name="Kanost M."/>
        </authorList>
    </citation>
    <scope>NUCLEOTIDE SEQUENCE</scope>
</reference>
<evidence type="ECO:0000313" key="2">
    <source>
        <dbReference type="EMBL" id="KAG6445573.1"/>
    </source>
</evidence>
<organism evidence="2 3">
    <name type="scientific">Manduca sexta</name>
    <name type="common">Tobacco hawkmoth</name>
    <name type="synonym">Tobacco hornworm</name>
    <dbReference type="NCBI Taxonomy" id="7130"/>
    <lineage>
        <taxon>Eukaryota</taxon>
        <taxon>Metazoa</taxon>
        <taxon>Ecdysozoa</taxon>
        <taxon>Arthropoda</taxon>
        <taxon>Hexapoda</taxon>
        <taxon>Insecta</taxon>
        <taxon>Pterygota</taxon>
        <taxon>Neoptera</taxon>
        <taxon>Endopterygota</taxon>
        <taxon>Lepidoptera</taxon>
        <taxon>Glossata</taxon>
        <taxon>Ditrysia</taxon>
        <taxon>Bombycoidea</taxon>
        <taxon>Sphingidae</taxon>
        <taxon>Sphinginae</taxon>
        <taxon>Sphingini</taxon>
        <taxon>Manduca</taxon>
    </lineage>
</organism>
<sequence length="99" mass="10888">MTSMTPEPQKLPRTFYDVHCADCDAVLGIIIKDNVLKLDPESRQQRSMDNDISFSRRLLLEGFSVLVRHPSAVATPPNKPNFAEAITKGTGTTSTSKSP</sequence>
<name>A0A921YTX5_MANSE</name>
<reference evidence="2" key="1">
    <citation type="journal article" date="2016" name="Insect Biochem. Mol. Biol.">
        <title>Multifaceted biological insights from a draft genome sequence of the tobacco hornworm moth, Manduca sexta.</title>
        <authorList>
            <person name="Kanost M.R."/>
            <person name="Arrese E.L."/>
            <person name="Cao X."/>
            <person name="Chen Y.R."/>
            <person name="Chellapilla S."/>
            <person name="Goldsmith M.R."/>
            <person name="Grosse-Wilde E."/>
            <person name="Heckel D.G."/>
            <person name="Herndon N."/>
            <person name="Jiang H."/>
            <person name="Papanicolaou A."/>
            <person name="Qu J."/>
            <person name="Soulages J.L."/>
            <person name="Vogel H."/>
            <person name="Walters J."/>
            <person name="Waterhouse R.M."/>
            <person name="Ahn S.J."/>
            <person name="Almeida F.C."/>
            <person name="An C."/>
            <person name="Aqrawi P."/>
            <person name="Bretschneider A."/>
            <person name="Bryant W.B."/>
            <person name="Bucks S."/>
            <person name="Chao H."/>
            <person name="Chevignon G."/>
            <person name="Christen J.M."/>
            <person name="Clarke D.F."/>
            <person name="Dittmer N.T."/>
            <person name="Ferguson L.C.F."/>
            <person name="Garavelou S."/>
            <person name="Gordon K.H.J."/>
            <person name="Gunaratna R.T."/>
            <person name="Han Y."/>
            <person name="Hauser F."/>
            <person name="He Y."/>
            <person name="Heidel-Fischer H."/>
            <person name="Hirsh A."/>
            <person name="Hu Y."/>
            <person name="Jiang H."/>
            <person name="Kalra D."/>
            <person name="Klinner C."/>
            <person name="Konig C."/>
            <person name="Kovar C."/>
            <person name="Kroll A.R."/>
            <person name="Kuwar S.S."/>
            <person name="Lee S.L."/>
            <person name="Lehman R."/>
            <person name="Li K."/>
            <person name="Li Z."/>
            <person name="Liang H."/>
            <person name="Lovelace S."/>
            <person name="Lu Z."/>
            <person name="Mansfield J.H."/>
            <person name="McCulloch K.J."/>
            <person name="Mathew T."/>
            <person name="Morton B."/>
            <person name="Muzny D.M."/>
            <person name="Neunemann D."/>
            <person name="Ongeri F."/>
            <person name="Pauchet Y."/>
            <person name="Pu L.L."/>
            <person name="Pyrousis I."/>
            <person name="Rao X.J."/>
            <person name="Redding A."/>
            <person name="Roesel C."/>
            <person name="Sanchez-Gracia A."/>
            <person name="Schaack S."/>
            <person name="Shukla A."/>
            <person name="Tetreau G."/>
            <person name="Wang Y."/>
            <person name="Xiong G.H."/>
            <person name="Traut W."/>
            <person name="Walsh T.K."/>
            <person name="Worley K.C."/>
            <person name="Wu D."/>
            <person name="Wu W."/>
            <person name="Wu Y.Q."/>
            <person name="Zhang X."/>
            <person name="Zou Z."/>
            <person name="Zucker H."/>
            <person name="Briscoe A.D."/>
            <person name="Burmester T."/>
            <person name="Clem R.J."/>
            <person name="Feyereisen R."/>
            <person name="Grimmelikhuijzen C.J.P."/>
            <person name="Hamodrakas S.J."/>
            <person name="Hansson B.S."/>
            <person name="Huguet E."/>
            <person name="Jermiin L.S."/>
            <person name="Lan Q."/>
            <person name="Lehman H.K."/>
            <person name="Lorenzen M."/>
            <person name="Merzendorfer H."/>
            <person name="Michalopoulos I."/>
            <person name="Morton D.B."/>
            <person name="Muthukrishnan S."/>
            <person name="Oakeshott J.G."/>
            <person name="Palmer W."/>
            <person name="Park Y."/>
            <person name="Passarelli A.L."/>
            <person name="Rozas J."/>
            <person name="Schwartz L.M."/>
            <person name="Smith W."/>
            <person name="Southgate A."/>
            <person name="Vilcinskas A."/>
            <person name="Vogt R."/>
            <person name="Wang P."/>
            <person name="Werren J."/>
            <person name="Yu X.Q."/>
            <person name="Zhou J.J."/>
            <person name="Brown S.J."/>
            <person name="Scherer S.E."/>
            <person name="Richards S."/>
            <person name="Blissard G.W."/>
        </authorList>
    </citation>
    <scope>NUCLEOTIDE SEQUENCE</scope>
</reference>
<proteinExistence type="predicted"/>
<feature type="region of interest" description="Disordered" evidence="1">
    <location>
        <begin position="76"/>
        <end position="99"/>
    </location>
</feature>
<evidence type="ECO:0000313" key="3">
    <source>
        <dbReference type="Proteomes" id="UP000791440"/>
    </source>
</evidence>
<evidence type="ECO:0000256" key="1">
    <source>
        <dbReference type="SAM" id="MobiDB-lite"/>
    </source>
</evidence>
<protein>
    <submittedName>
        <fullName evidence="2">Uncharacterized protein</fullName>
    </submittedName>
</protein>